<organism evidence="4 5">
    <name type="scientific">Martelella mediterranea DSM 17316</name>
    <dbReference type="NCBI Taxonomy" id="1122214"/>
    <lineage>
        <taxon>Bacteria</taxon>
        <taxon>Pseudomonadati</taxon>
        <taxon>Pseudomonadota</taxon>
        <taxon>Alphaproteobacteria</taxon>
        <taxon>Hyphomicrobiales</taxon>
        <taxon>Aurantimonadaceae</taxon>
        <taxon>Martelella</taxon>
    </lineage>
</organism>
<dbReference type="RefSeq" id="WP_018063895.1">
    <property type="nucleotide sequence ID" value="NZ_AQWH01000005.1"/>
</dbReference>
<dbReference type="SUPFAM" id="SSF51556">
    <property type="entry name" value="Metallo-dependent hydrolases"/>
    <property type="match status" value="1"/>
</dbReference>
<dbReference type="PANTHER" id="PTHR43794:SF11">
    <property type="entry name" value="AMIDOHYDROLASE-RELATED DOMAIN-CONTAINING PROTEIN"/>
    <property type="match status" value="1"/>
</dbReference>
<comment type="similarity">
    <text evidence="1">Belongs to the metallo-dependent hydrolases superfamily. ATZ/TRZ family.</text>
</comment>
<dbReference type="Proteomes" id="UP000191135">
    <property type="component" value="Plasmid pMM593"/>
</dbReference>
<proteinExistence type="inferred from homology"/>
<evidence type="ECO:0000313" key="5">
    <source>
        <dbReference type="Proteomes" id="UP000191135"/>
    </source>
</evidence>
<dbReference type="InterPro" id="IPR011059">
    <property type="entry name" value="Metal-dep_hydrolase_composite"/>
</dbReference>
<reference evidence="4 5" key="1">
    <citation type="submission" date="2017-03" db="EMBL/GenBank/DDBJ databases">
        <title>Foreign affairs: Plasmid Transfer between Roseobacters and Rhizobia.</title>
        <authorList>
            <person name="Bartling P."/>
            <person name="Bunk B."/>
            <person name="Overmann J."/>
            <person name="Brinkmann H."/>
            <person name="Petersen J."/>
        </authorList>
    </citation>
    <scope>NUCLEOTIDE SEQUENCE [LARGE SCALE GENOMIC DNA]</scope>
    <source>
        <strain evidence="4 5">MACL11</strain>
        <plasmid evidence="5">Plasmid pmm593</plasmid>
    </source>
</reference>
<geneLocation type="plasmid" evidence="5">
    <name>pmm593</name>
</geneLocation>
<dbReference type="GO" id="GO:0016810">
    <property type="term" value="F:hydrolase activity, acting on carbon-nitrogen (but not peptide) bonds"/>
    <property type="evidence" value="ECO:0007669"/>
    <property type="project" value="InterPro"/>
</dbReference>
<feature type="domain" description="Amidohydrolase-related" evidence="3">
    <location>
        <begin position="100"/>
        <end position="197"/>
    </location>
</feature>
<dbReference type="GO" id="GO:0018788">
    <property type="term" value="F:atrazine chlorohydrolase activity"/>
    <property type="evidence" value="ECO:0007669"/>
    <property type="project" value="UniProtKB-EC"/>
</dbReference>
<dbReference type="NCBIfam" id="NF006056">
    <property type="entry name" value="PRK08204.1"/>
    <property type="match status" value="1"/>
</dbReference>
<keyword evidence="5" id="KW-1185">Reference proteome</keyword>
<name>A0A1U9Z8B4_9HYPH</name>
<dbReference type="InterPro" id="IPR032466">
    <property type="entry name" value="Metal_Hydrolase"/>
</dbReference>
<dbReference type="EMBL" id="CP020331">
    <property type="protein sequence ID" value="AQZ53886.1"/>
    <property type="molecule type" value="Genomic_DNA"/>
</dbReference>
<dbReference type="eggNOG" id="COG0402">
    <property type="taxonomic scope" value="Bacteria"/>
</dbReference>
<accession>A0A1U9Z8B4</accession>
<keyword evidence="2 4" id="KW-0378">Hydrolase</keyword>
<evidence type="ECO:0000256" key="2">
    <source>
        <dbReference type="ARBA" id="ARBA00022801"/>
    </source>
</evidence>
<evidence type="ECO:0000256" key="1">
    <source>
        <dbReference type="ARBA" id="ARBA00006745"/>
    </source>
</evidence>
<dbReference type="PANTHER" id="PTHR43794">
    <property type="entry name" value="AMINOHYDROLASE SSNA-RELATED"/>
    <property type="match status" value="1"/>
</dbReference>
<gene>
    <name evidence="4" type="primary">atzA_3</name>
    <name evidence="4" type="ORF">Mame_04594</name>
</gene>
<dbReference type="AlphaFoldDB" id="A0A1U9Z8B4"/>
<dbReference type="SUPFAM" id="SSF51338">
    <property type="entry name" value="Composite domain of metallo-dependent hydrolases"/>
    <property type="match status" value="1"/>
</dbReference>
<dbReference type="KEGG" id="mmed:Mame_04594"/>
<dbReference type="EC" id="3.8.1.8" evidence="4"/>
<dbReference type="InterPro" id="IPR006680">
    <property type="entry name" value="Amidohydro-rel"/>
</dbReference>
<evidence type="ECO:0000259" key="3">
    <source>
        <dbReference type="Pfam" id="PF01979"/>
    </source>
</evidence>
<feature type="domain" description="Amidohydrolase-related" evidence="3">
    <location>
        <begin position="277"/>
        <end position="453"/>
    </location>
</feature>
<dbReference type="Gene3D" id="3.20.20.140">
    <property type="entry name" value="Metal-dependent hydrolases"/>
    <property type="match status" value="1"/>
</dbReference>
<dbReference type="Pfam" id="PF01979">
    <property type="entry name" value="Amidohydro_1"/>
    <property type="match status" value="2"/>
</dbReference>
<protein>
    <submittedName>
        <fullName evidence="4">Atrazine chlorohydrolase</fullName>
        <ecNumber evidence="4">3.8.1.8</ecNumber>
    </submittedName>
</protein>
<evidence type="ECO:0000313" key="4">
    <source>
        <dbReference type="EMBL" id="AQZ53886.1"/>
    </source>
</evidence>
<keyword evidence="4" id="KW-0614">Plasmid</keyword>
<dbReference type="Gene3D" id="2.30.40.10">
    <property type="entry name" value="Urease, subunit C, domain 1"/>
    <property type="match status" value="1"/>
</dbReference>
<sequence>MCRLCDISRRHLPYPALGPAGFGAGATAMPASSPVTDGVPEACGREGQRTLIRNGIILSMDGTVGDFERGDILIEGSRIVEIAETISADDAIEIDAAGKIVMPGFIDTHHHQFETALRGQLANAILINDGLPANAQNYYETVLQSFSLVYRPEDVYINELFGALSQLDAGVTTVMDVSQIHHSPAHSDAVISALKDSGRRSVFGYFEGWGDDAQYPGDAARLREQYFSSNDQLLTMIMGGEIYLPFHEQSWKTGRDLDLPIALHVVGTFGMQPTFDGLGAGGAFGPDNIFIHMTGMSDDGWKYARDAGAHISLSVPIEMQMRHGTPPIQKAIDHGMSLSLSTDVECTMTADFFTQMRAMVTMQRMFANEKALAGEEYPALLTAREAIRAATIGGAEGLKLDRRTGSLTPGKDADIILLDAEALNVAPLNNVPGTVVTLMERSNVDSVLVAGKVRKWKGKLVGADIAHLRGELEKSRDYIFEKAGIARSLFGD</sequence>
<dbReference type="InterPro" id="IPR050287">
    <property type="entry name" value="MTA/SAH_deaminase"/>
</dbReference>